<dbReference type="PANTHER" id="PTHR42718">
    <property type="entry name" value="MAJOR FACILITATOR SUPERFAMILY MULTIDRUG TRANSPORTER MFSC"/>
    <property type="match status" value="1"/>
</dbReference>
<feature type="transmembrane region" description="Helical" evidence="7">
    <location>
        <begin position="166"/>
        <end position="185"/>
    </location>
</feature>
<keyword evidence="5 7" id="KW-1133">Transmembrane helix</keyword>
<name>A0ABS2KF07_9GAMM</name>
<protein>
    <submittedName>
        <fullName evidence="9">MFS transporter</fullName>
    </submittedName>
</protein>
<accession>A0ABS2KF07</accession>
<evidence type="ECO:0000256" key="5">
    <source>
        <dbReference type="ARBA" id="ARBA00022989"/>
    </source>
</evidence>
<feature type="transmembrane region" description="Helical" evidence="7">
    <location>
        <begin position="407"/>
        <end position="429"/>
    </location>
</feature>
<feature type="domain" description="Major facilitator superfamily (MFS) profile" evidence="8">
    <location>
        <begin position="16"/>
        <end position="461"/>
    </location>
</feature>
<comment type="subcellular location">
    <subcellularLocation>
        <location evidence="1">Cell membrane</location>
        <topology evidence="1">Multi-pass membrane protein</topology>
    </subcellularLocation>
</comment>
<evidence type="ECO:0000256" key="1">
    <source>
        <dbReference type="ARBA" id="ARBA00004651"/>
    </source>
</evidence>
<dbReference type="InterPro" id="IPR011701">
    <property type="entry name" value="MFS"/>
</dbReference>
<keyword evidence="4 7" id="KW-0812">Transmembrane</keyword>
<evidence type="ECO:0000313" key="10">
    <source>
        <dbReference type="Proteomes" id="UP001430193"/>
    </source>
</evidence>
<keyword evidence="6 7" id="KW-0472">Membrane</keyword>
<dbReference type="PANTHER" id="PTHR42718:SF46">
    <property type="entry name" value="BLR6921 PROTEIN"/>
    <property type="match status" value="1"/>
</dbReference>
<comment type="caution">
    <text evidence="9">The sequence shown here is derived from an EMBL/GenBank/DDBJ whole genome shotgun (WGS) entry which is preliminary data.</text>
</comment>
<feature type="transmembrane region" description="Helical" evidence="7">
    <location>
        <begin position="435"/>
        <end position="459"/>
    </location>
</feature>
<evidence type="ECO:0000259" key="8">
    <source>
        <dbReference type="PROSITE" id="PS50850"/>
    </source>
</evidence>
<feature type="transmembrane region" description="Helical" evidence="7">
    <location>
        <begin position="307"/>
        <end position="328"/>
    </location>
</feature>
<keyword evidence="10" id="KW-1185">Reference proteome</keyword>
<gene>
    <name evidence="9" type="ORF">ISS99_09070</name>
</gene>
<dbReference type="PROSITE" id="PS50850">
    <property type="entry name" value="MFS"/>
    <property type="match status" value="1"/>
</dbReference>
<reference evidence="9" key="1">
    <citation type="submission" date="2020-10" db="EMBL/GenBank/DDBJ databases">
        <title>Phylogeny of dyella-like bacteria.</title>
        <authorList>
            <person name="Fu J."/>
        </authorList>
    </citation>
    <scope>NUCLEOTIDE SEQUENCE</scope>
    <source>
        <strain evidence="9">DHON07</strain>
    </source>
</reference>
<dbReference type="Gene3D" id="1.20.1250.20">
    <property type="entry name" value="MFS general substrate transporter like domains"/>
    <property type="match status" value="1"/>
</dbReference>
<feature type="transmembrane region" description="Helical" evidence="7">
    <location>
        <begin position="206"/>
        <end position="226"/>
    </location>
</feature>
<dbReference type="EMBL" id="JADIKF010000038">
    <property type="protein sequence ID" value="MBM7129674.1"/>
    <property type="molecule type" value="Genomic_DNA"/>
</dbReference>
<feature type="transmembrane region" description="Helical" evidence="7">
    <location>
        <begin position="83"/>
        <end position="105"/>
    </location>
</feature>
<keyword evidence="3" id="KW-1003">Cell membrane</keyword>
<dbReference type="Gene3D" id="1.20.1720.10">
    <property type="entry name" value="Multidrug resistance protein D"/>
    <property type="match status" value="1"/>
</dbReference>
<evidence type="ECO:0000256" key="6">
    <source>
        <dbReference type="ARBA" id="ARBA00023136"/>
    </source>
</evidence>
<evidence type="ECO:0000256" key="4">
    <source>
        <dbReference type="ARBA" id="ARBA00022692"/>
    </source>
</evidence>
<evidence type="ECO:0000313" key="9">
    <source>
        <dbReference type="EMBL" id="MBM7129674.1"/>
    </source>
</evidence>
<dbReference type="InterPro" id="IPR036259">
    <property type="entry name" value="MFS_trans_sf"/>
</dbReference>
<evidence type="ECO:0000256" key="2">
    <source>
        <dbReference type="ARBA" id="ARBA00022448"/>
    </source>
</evidence>
<feature type="transmembrane region" description="Helical" evidence="7">
    <location>
        <begin position="335"/>
        <end position="354"/>
    </location>
</feature>
<feature type="transmembrane region" description="Helical" evidence="7">
    <location>
        <begin position="360"/>
        <end position="377"/>
    </location>
</feature>
<sequence length="476" mass="48316">MQTASHHAAGASLRPALTCLALCMLMPSLDTSIANAGLPTLARALGASFQQAQWIVLAYLVAVTTLIVSVARWGDLVGRRRLLLGGIALFTLASLLCGTAPALGWLIAARAVQGLGAAVMMALTVAFVGETVPKAKTGSAMGLLGTMSAVGTSLGPSLGGMLMATLSWHAIFLVNVPLGIANWLLAYHYLPHDRPTSAADRPRFDYIGTLLLALTLMAYALAMTIGHAHFGWFNATLLSFAAVGAVLFVLAQARSAAPLIRLALFRDPVLSASLAASTLVSAVMMTTLVVGPFYLSLALGLKTAAVGFVLSAGPLVSALCGVPAGWVVDRFGAPRVAAAGLAALACGCAALSLLSPDFGIAGYLACIVVVTPGYAAFQAANNTLIMADVRADERGVVSGLLSLSRNLGLITGASVMASVFAFASAMSGIASAHAAAAAIGMHAAFAVATVLIVAALAIATASRILFARRAMTGDSA</sequence>
<feature type="transmembrane region" description="Helical" evidence="7">
    <location>
        <begin position="141"/>
        <end position="160"/>
    </location>
</feature>
<dbReference type="Proteomes" id="UP001430193">
    <property type="component" value="Unassembled WGS sequence"/>
</dbReference>
<dbReference type="SUPFAM" id="SSF103473">
    <property type="entry name" value="MFS general substrate transporter"/>
    <property type="match status" value="1"/>
</dbReference>
<feature type="transmembrane region" description="Helical" evidence="7">
    <location>
        <begin position="54"/>
        <end position="71"/>
    </location>
</feature>
<dbReference type="Pfam" id="PF07690">
    <property type="entry name" value="MFS_1"/>
    <property type="match status" value="1"/>
</dbReference>
<dbReference type="PRINTS" id="PR01036">
    <property type="entry name" value="TCRTETB"/>
</dbReference>
<proteinExistence type="predicted"/>
<feature type="transmembrane region" description="Helical" evidence="7">
    <location>
        <begin position="272"/>
        <end position="295"/>
    </location>
</feature>
<dbReference type="CDD" id="cd17321">
    <property type="entry name" value="MFS_MMR_MDR_like"/>
    <property type="match status" value="1"/>
</dbReference>
<evidence type="ECO:0000256" key="7">
    <source>
        <dbReference type="SAM" id="Phobius"/>
    </source>
</evidence>
<evidence type="ECO:0000256" key="3">
    <source>
        <dbReference type="ARBA" id="ARBA00022475"/>
    </source>
</evidence>
<dbReference type="InterPro" id="IPR020846">
    <property type="entry name" value="MFS_dom"/>
</dbReference>
<feature type="transmembrane region" description="Helical" evidence="7">
    <location>
        <begin position="232"/>
        <end position="251"/>
    </location>
</feature>
<organism evidence="9 10">
    <name type="scientific">Dyella mobilis</name>
    <dbReference type="NCBI Taxonomy" id="1849582"/>
    <lineage>
        <taxon>Bacteria</taxon>
        <taxon>Pseudomonadati</taxon>
        <taxon>Pseudomonadota</taxon>
        <taxon>Gammaproteobacteria</taxon>
        <taxon>Lysobacterales</taxon>
        <taxon>Rhodanobacteraceae</taxon>
        <taxon>Dyella</taxon>
    </lineage>
</organism>
<feature type="transmembrane region" description="Helical" evidence="7">
    <location>
        <begin position="111"/>
        <end position="129"/>
    </location>
</feature>
<dbReference type="RefSeq" id="WP_204631287.1">
    <property type="nucleotide sequence ID" value="NZ_BSOC01000003.1"/>
</dbReference>
<keyword evidence="2" id="KW-0813">Transport</keyword>